<evidence type="ECO:0000313" key="2">
    <source>
        <dbReference type="Proteomes" id="UP000828390"/>
    </source>
</evidence>
<sequence length="107" mass="12601">MQEKGRWKYDTLQKRLKESDSLHNIHFSSQTMLNKHAGQYIARARENVPTQTVPEPMQIKRIRPLRIAARRNGEHMKIITGREDAHSDDVEWLDKDEVYLSAMSSRK</sequence>
<reference evidence="1" key="1">
    <citation type="journal article" date="2019" name="bioRxiv">
        <title>The Genome of the Zebra Mussel, Dreissena polymorpha: A Resource for Invasive Species Research.</title>
        <authorList>
            <person name="McCartney M.A."/>
            <person name="Auch B."/>
            <person name="Kono T."/>
            <person name="Mallez S."/>
            <person name="Zhang Y."/>
            <person name="Obille A."/>
            <person name="Becker A."/>
            <person name="Abrahante J.E."/>
            <person name="Garbe J."/>
            <person name="Badalamenti J.P."/>
            <person name="Herman A."/>
            <person name="Mangelson H."/>
            <person name="Liachko I."/>
            <person name="Sullivan S."/>
            <person name="Sone E.D."/>
            <person name="Koren S."/>
            <person name="Silverstein K.A.T."/>
            <person name="Beckman K.B."/>
            <person name="Gohl D.M."/>
        </authorList>
    </citation>
    <scope>NUCLEOTIDE SEQUENCE</scope>
    <source>
        <strain evidence="1">Duluth1</strain>
        <tissue evidence="1">Whole animal</tissue>
    </source>
</reference>
<accession>A0A9D4RXB8</accession>
<proteinExistence type="predicted"/>
<reference evidence="1" key="2">
    <citation type="submission" date="2020-11" db="EMBL/GenBank/DDBJ databases">
        <authorList>
            <person name="McCartney M.A."/>
            <person name="Auch B."/>
            <person name="Kono T."/>
            <person name="Mallez S."/>
            <person name="Becker A."/>
            <person name="Gohl D.M."/>
            <person name="Silverstein K.A.T."/>
            <person name="Koren S."/>
            <person name="Bechman K.B."/>
            <person name="Herman A."/>
            <person name="Abrahante J.E."/>
            <person name="Garbe J."/>
        </authorList>
    </citation>
    <scope>NUCLEOTIDE SEQUENCE</scope>
    <source>
        <strain evidence="1">Duluth1</strain>
        <tissue evidence="1">Whole animal</tissue>
    </source>
</reference>
<protein>
    <submittedName>
        <fullName evidence="1">Uncharacterized protein</fullName>
    </submittedName>
</protein>
<comment type="caution">
    <text evidence="1">The sequence shown here is derived from an EMBL/GenBank/DDBJ whole genome shotgun (WGS) entry which is preliminary data.</text>
</comment>
<evidence type="ECO:0000313" key="1">
    <source>
        <dbReference type="EMBL" id="KAH3884459.1"/>
    </source>
</evidence>
<keyword evidence="2" id="KW-1185">Reference proteome</keyword>
<name>A0A9D4RXB8_DREPO</name>
<gene>
    <name evidence="1" type="ORF">DPMN_008439</name>
</gene>
<dbReference type="AlphaFoldDB" id="A0A9D4RXB8"/>
<dbReference type="Proteomes" id="UP000828390">
    <property type="component" value="Unassembled WGS sequence"/>
</dbReference>
<organism evidence="1 2">
    <name type="scientific">Dreissena polymorpha</name>
    <name type="common">Zebra mussel</name>
    <name type="synonym">Mytilus polymorpha</name>
    <dbReference type="NCBI Taxonomy" id="45954"/>
    <lineage>
        <taxon>Eukaryota</taxon>
        <taxon>Metazoa</taxon>
        <taxon>Spiralia</taxon>
        <taxon>Lophotrochozoa</taxon>
        <taxon>Mollusca</taxon>
        <taxon>Bivalvia</taxon>
        <taxon>Autobranchia</taxon>
        <taxon>Heteroconchia</taxon>
        <taxon>Euheterodonta</taxon>
        <taxon>Imparidentia</taxon>
        <taxon>Neoheterodontei</taxon>
        <taxon>Myida</taxon>
        <taxon>Dreissenoidea</taxon>
        <taxon>Dreissenidae</taxon>
        <taxon>Dreissena</taxon>
    </lineage>
</organism>
<dbReference type="EMBL" id="JAIWYP010000001">
    <property type="protein sequence ID" value="KAH3884459.1"/>
    <property type="molecule type" value="Genomic_DNA"/>
</dbReference>